<name>A0ACC2T8S7_9FUNG</name>
<organism evidence="1 2">
    <name type="scientific">Entomophthora muscae</name>
    <dbReference type="NCBI Taxonomy" id="34485"/>
    <lineage>
        <taxon>Eukaryota</taxon>
        <taxon>Fungi</taxon>
        <taxon>Fungi incertae sedis</taxon>
        <taxon>Zoopagomycota</taxon>
        <taxon>Entomophthoromycotina</taxon>
        <taxon>Entomophthoromycetes</taxon>
        <taxon>Entomophthorales</taxon>
        <taxon>Entomophthoraceae</taxon>
        <taxon>Entomophthora</taxon>
    </lineage>
</organism>
<reference evidence="1" key="1">
    <citation type="submission" date="2022-04" db="EMBL/GenBank/DDBJ databases">
        <title>Genome of the entomopathogenic fungus Entomophthora muscae.</title>
        <authorList>
            <person name="Elya C."/>
            <person name="Lovett B.R."/>
            <person name="Lee E."/>
            <person name="Macias A.M."/>
            <person name="Hajek A.E."/>
            <person name="De Bivort B.L."/>
            <person name="Kasson M.T."/>
            <person name="De Fine Licht H.H."/>
            <person name="Stajich J.E."/>
        </authorList>
    </citation>
    <scope>NUCLEOTIDE SEQUENCE</scope>
    <source>
        <strain evidence="1">Berkeley</strain>
    </source>
</reference>
<proteinExistence type="predicted"/>
<sequence length="185" mass="20949">MFGCIVAGRLVQTNLQQVDTNKYVFELENSKMINHIVVFMLGTIPFEPGFGATVHFLWPNKVWQFLEIITNEKPSAVFRLRPQDLANLDDLSPDQTVTLGISIEPLQVVEQQFQQNQLALSAHRLNNVTLPIVQKISDNLYNFVSSFVDSPSGSAQDTFIPLSSFKDWHTKLLSRLQADPNFLSK</sequence>
<evidence type="ECO:0000313" key="1">
    <source>
        <dbReference type="EMBL" id="KAJ9071059.1"/>
    </source>
</evidence>
<evidence type="ECO:0000313" key="2">
    <source>
        <dbReference type="Proteomes" id="UP001165960"/>
    </source>
</evidence>
<dbReference type="Proteomes" id="UP001165960">
    <property type="component" value="Unassembled WGS sequence"/>
</dbReference>
<dbReference type="EMBL" id="QTSX02003552">
    <property type="protein sequence ID" value="KAJ9071059.1"/>
    <property type="molecule type" value="Genomic_DNA"/>
</dbReference>
<comment type="caution">
    <text evidence="1">The sequence shown here is derived from an EMBL/GenBank/DDBJ whole genome shotgun (WGS) entry which is preliminary data.</text>
</comment>
<protein>
    <submittedName>
        <fullName evidence="1">Uncharacterized protein</fullName>
    </submittedName>
</protein>
<gene>
    <name evidence="1" type="ORF">DSO57_1000737</name>
</gene>
<accession>A0ACC2T8S7</accession>
<keyword evidence="2" id="KW-1185">Reference proteome</keyword>